<dbReference type="AlphaFoldDB" id="A0A9W5B1Z0"/>
<dbReference type="Proteomes" id="UP000191933">
    <property type="component" value="Unassembled WGS sequence"/>
</dbReference>
<reference evidence="1 2" key="1">
    <citation type="submission" date="2016-01" db="EMBL/GenBank/DDBJ databases">
        <authorList>
            <person name="Regsiter A."/>
            <person name="william w."/>
        </authorList>
    </citation>
    <scope>NUCLEOTIDE SEQUENCE [LARGE SCALE GENOMIC DNA]</scope>
    <source>
        <strain evidence="1 2">CFBP 5494</strain>
    </source>
</reference>
<accession>A0A9W5B1Z0</accession>
<organism evidence="1 2">
    <name type="scientific">Agrobacterium genomosp. 2 str. CFBP 5494</name>
    <dbReference type="NCBI Taxonomy" id="1183436"/>
    <lineage>
        <taxon>Bacteria</taxon>
        <taxon>Pseudomonadati</taxon>
        <taxon>Pseudomonadota</taxon>
        <taxon>Alphaproteobacteria</taxon>
        <taxon>Hyphomicrobiales</taxon>
        <taxon>Rhizobiaceae</taxon>
        <taxon>Rhizobium/Agrobacterium group</taxon>
        <taxon>Agrobacterium</taxon>
        <taxon>Agrobacterium tumefaciens complex</taxon>
    </lineage>
</organism>
<proteinExistence type="predicted"/>
<evidence type="ECO:0000313" key="2">
    <source>
        <dbReference type="Proteomes" id="UP000191933"/>
    </source>
</evidence>
<dbReference type="EMBL" id="FBVY01000014">
    <property type="protein sequence ID" value="CUW92417.1"/>
    <property type="molecule type" value="Genomic_DNA"/>
</dbReference>
<gene>
    <name evidence="1" type="ORF">AGR2A_Cc30309</name>
</gene>
<sequence length="127" mass="14261">MRGASVSHEQIKRACNVTGSSRGCDVLGKLITRQGLTHALHRLGRQPADINIDFQSPTPSCSQWEIIPRDGIIPFEKLTKMGRQAPGDRIISFYGTDWDLPLPDTSLSTYFTVRLLLKKHTEKLFNP</sequence>
<comment type="caution">
    <text evidence="1">The sequence shown here is derived from an EMBL/GenBank/DDBJ whole genome shotgun (WGS) entry which is preliminary data.</text>
</comment>
<name>A0A9W5B1Z0_9HYPH</name>
<protein>
    <submittedName>
        <fullName evidence="1">Uncharacterized protein</fullName>
    </submittedName>
</protein>
<keyword evidence="2" id="KW-1185">Reference proteome</keyword>
<evidence type="ECO:0000313" key="1">
    <source>
        <dbReference type="EMBL" id="CUW92417.1"/>
    </source>
</evidence>